<gene>
    <name evidence="1" type="primary">ORF215176</name>
</gene>
<evidence type="ECO:0000313" key="1">
    <source>
        <dbReference type="EMBL" id="CEK97243.1"/>
    </source>
</evidence>
<name>A0A0B7BW51_9EUPU</name>
<sequence length="88" mass="10003">DKLFEDDDDELGRGLCVITCILFFNSVNYQLEEYTRKAITNMIKISYQAKITTNKNRIISGANLSRGDTNNQVRLDKIHISINPLNPG</sequence>
<proteinExistence type="predicted"/>
<dbReference type="EMBL" id="HACG01050378">
    <property type="protein sequence ID" value="CEK97243.1"/>
    <property type="molecule type" value="Transcribed_RNA"/>
</dbReference>
<organism evidence="1">
    <name type="scientific">Arion vulgaris</name>
    <dbReference type="NCBI Taxonomy" id="1028688"/>
    <lineage>
        <taxon>Eukaryota</taxon>
        <taxon>Metazoa</taxon>
        <taxon>Spiralia</taxon>
        <taxon>Lophotrochozoa</taxon>
        <taxon>Mollusca</taxon>
        <taxon>Gastropoda</taxon>
        <taxon>Heterobranchia</taxon>
        <taxon>Euthyneura</taxon>
        <taxon>Panpulmonata</taxon>
        <taxon>Eupulmonata</taxon>
        <taxon>Stylommatophora</taxon>
        <taxon>Helicina</taxon>
        <taxon>Arionoidea</taxon>
        <taxon>Arionidae</taxon>
        <taxon>Arion</taxon>
    </lineage>
</organism>
<feature type="non-terminal residue" evidence="1">
    <location>
        <position position="1"/>
    </location>
</feature>
<dbReference type="AlphaFoldDB" id="A0A0B7BW51"/>
<accession>A0A0B7BW51</accession>
<protein>
    <submittedName>
        <fullName evidence="1">Uncharacterized protein</fullName>
    </submittedName>
</protein>
<feature type="non-terminal residue" evidence="1">
    <location>
        <position position="88"/>
    </location>
</feature>
<reference evidence="1" key="1">
    <citation type="submission" date="2014-12" db="EMBL/GenBank/DDBJ databases">
        <title>Insight into the proteome of Arion vulgaris.</title>
        <authorList>
            <person name="Aradska J."/>
            <person name="Bulat T."/>
            <person name="Smidak R."/>
            <person name="Sarate P."/>
            <person name="Gangsoo J."/>
            <person name="Sialana F."/>
            <person name="Bilban M."/>
            <person name="Lubec G."/>
        </authorList>
    </citation>
    <scope>NUCLEOTIDE SEQUENCE</scope>
    <source>
        <tissue evidence="1">Skin</tissue>
    </source>
</reference>